<dbReference type="EMBL" id="LPUY01000020">
    <property type="protein sequence ID" value="KUP94308.1"/>
    <property type="molecule type" value="Genomic_DNA"/>
</dbReference>
<keyword evidence="2" id="KW-1185">Reference proteome</keyword>
<dbReference type="AlphaFoldDB" id="A0A132C145"/>
<reference evidence="1 2" key="1">
    <citation type="submission" date="2015-12" db="EMBL/GenBank/DDBJ databases">
        <title>Genome sequence of the marine Rhodobacteraceae strain O3.65, Candidatus Tritonibacter horizontis.</title>
        <authorList>
            <person name="Poehlein A."/>
            <person name="Giebel H.A."/>
            <person name="Voget S."/>
            <person name="Brinkhoff T."/>
        </authorList>
    </citation>
    <scope>NUCLEOTIDE SEQUENCE [LARGE SCALE GENOMIC DNA]</scope>
    <source>
        <strain evidence="1 2">O3.65</strain>
    </source>
</reference>
<evidence type="ECO:0000313" key="2">
    <source>
        <dbReference type="Proteomes" id="UP000068382"/>
    </source>
</evidence>
<gene>
    <name evidence="1" type="ORF">TRIHO_07860</name>
</gene>
<name>A0A132C145_9RHOB</name>
<dbReference type="Proteomes" id="UP000068382">
    <property type="component" value="Unassembled WGS sequence"/>
</dbReference>
<evidence type="ECO:0008006" key="3">
    <source>
        <dbReference type="Google" id="ProtNLM"/>
    </source>
</evidence>
<protein>
    <recommendedName>
        <fullName evidence="3">TniQ protein</fullName>
    </recommendedName>
</protein>
<sequence length="572" mass="63009">MWPDVSDFLGSFGLRYGRPLIEGALEVEGILELPAGTLRNILPSARPSIPTRNWRFERHHSAPVCPDCISDGKPHHHSWRHSFVTACSEHGLRLVDECPMCGENFMPGRGGYDSCHCGCPLDRLPRNQALEVEVALSALISGDMHPARSALPPALAFRTPVDIGEFVYFLASVEVETETGKQGKTPLPKNLAEATAFLEPVFSTFCDWPARFECAVSARLSNSGAPTAPMRLGKWYQRLNAFDGQAYNDFHATLGKVVQREFDGAYAGGADAPSDMRNWVSAAEAAKILHIRADRLVDATAKQRIPGRKYASGFGHRHTMIHRDTVADIARDRQRFIDKTTAREVFGISRKQYDLLAEAGFICRFIPETLPPLVDGQHDSVAIKRFVADTASTATEVEGTTVALKDLNLRFTTDAAALKEVFCRISNGRLRPAKGSTDGRFAGFRFSRKEVDTIIAAVRHGPGLTIQLVAELTGWKDQCVAQWCKQGLIQHEEYPHAGKVGRIISQEDLCRFQMEYVPVSTLAGQLGTSARHLMTTLSNIGIETIGAFQDGTAWRGHLLKLSDLASARKTTQ</sequence>
<evidence type="ECO:0000313" key="1">
    <source>
        <dbReference type="EMBL" id="KUP94308.1"/>
    </source>
</evidence>
<accession>A0A132C145</accession>
<organism evidence="1 2">
    <name type="scientific">Tritonibacter horizontis</name>
    <dbReference type="NCBI Taxonomy" id="1768241"/>
    <lineage>
        <taxon>Bacteria</taxon>
        <taxon>Pseudomonadati</taxon>
        <taxon>Pseudomonadota</taxon>
        <taxon>Alphaproteobacteria</taxon>
        <taxon>Rhodobacterales</taxon>
        <taxon>Paracoccaceae</taxon>
        <taxon>Tritonibacter</taxon>
    </lineage>
</organism>
<comment type="caution">
    <text evidence="1">The sequence shown here is derived from an EMBL/GenBank/DDBJ whole genome shotgun (WGS) entry which is preliminary data.</text>
</comment>
<proteinExistence type="predicted"/>